<feature type="domain" description="Peptidase S11 D-alanyl-D-alanine carboxypeptidase A N-terminal" evidence="2">
    <location>
        <begin position="74"/>
        <end position="272"/>
    </location>
</feature>
<dbReference type="InterPro" id="IPR001967">
    <property type="entry name" value="Peptidase_S11_N"/>
</dbReference>
<evidence type="ECO:0000313" key="4">
    <source>
        <dbReference type="Proteomes" id="UP000776164"/>
    </source>
</evidence>
<keyword evidence="1" id="KW-0472">Membrane</keyword>
<keyword evidence="3" id="KW-0378">Hydrolase</keyword>
<evidence type="ECO:0000259" key="2">
    <source>
        <dbReference type="Pfam" id="PF00768"/>
    </source>
</evidence>
<keyword evidence="1" id="KW-1133">Transmembrane helix</keyword>
<gene>
    <name evidence="3" type="ORF">JOE66_002410</name>
</gene>
<sequence length="415" mass="42406">MPLTLAHRIRRGVFVGLGAIIILAVGIYGPATLVGPLPAATATVLSPAPPAVASSPPTLPQTGASGISVGDNSTVLATAGQTDAVPLGGTAKVILALVVLDAKPVDAGTAGPSIVVTAEDYAGYVDYIANSARAVSFITGESWTEREFLQAILLGSSNNHSDALARWAFGSVDGYLTAAKSWLARNGLPSTTVVDATGLSGDSVGTASDLTRVTQLAFENPLVAEIMAEPTVTVNKNRVVNNLATYLPEQGVTGLSLSYTDQAGLCFLFSATVTVAGSTVPIYGALLREPDYDTLHQDMVALVASAPLTLKPSPVVTAGDAFVRYDTAWGQSAQGVALAGDDRMLWAPATTAPVVSAAQVTTALGGTSAGSVAFDLPGGPLTVPLKLSATITDPGPLWRLTHPVPVIQAFLDSRH</sequence>
<protein>
    <submittedName>
        <fullName evidence="3">D-alanyl-D-alanine carboxypeptidase (Penicillin-binding protein 5/6)</fullName>
        <ecNumber evidence="3">3.4.16.4</ecNumber>
    </submittedName>
</protein>
<dbReference type="Gene3D" id="3.40.710.10">
    <property type="entry name" value="DD-peptidase/beta-lactamase superfamily"/>
    <property type="match status" value="1"/>
</dbReference>
<keyword evidence="3" id="KW-0645">Protease</keyword>
<keyword evidence="1" id="KW-0812">Transmembrane</keyword>
<dbReference type="GO" id="GO:0009002">
    <property type="term" value="F:serine-type D-Ala-D-Ala carboxypeptidase activity"/>
    <property type="evidence" value="ECO:0007669"/>
    <property type="project" value="UniProtKB-EC"/>
</dbReference>
<dbReference type="Pfam" id="PF00768">
    <property type="entry name" value="Peptidase_S11"/>
    <property type="match status" value="1"/>
</dbReference>
<name>A0ABS2L7C1_9MICO</name>
<dbReference type="EC" id="3.4.16.4" evidence="3"/>
<keyword evidence="4" id="KW-1185">Reference proteome</keyword>
<dbReference type="Proteomes" id="UP000776164">
    <property type="component" value="Unassembled WGS sequence"/>
</dbReference>
<accession>A0ABS2L7C1</accession>
<dbReference type="RefSeq" id="WP_205109779.1">
    <property type="nucleotide sequence ID" value="NZ_BAAAHT010000002.1"/>
</dbReference>
<dbReference type="InterPro" id="IPR012338">
    <property type="entry name" value="Beta-lactam/transpept-like"/>
</dbReference>
<dbReference type="SUPFAM" id="SSF56601">
    <property type="entry name" value="beta-lactamase/transpeptidase-like"/>
    <property type="match status" value="1"/>
</dbReference>
<organism evidence="3 4">
    <name type="scientific">Subtercola frigoramans</name>
    <dbReference type="NCBI Taxonomy" id="120298"/>
    <lineage>
        <taxon>Bacteria</taxon>
        <taxon>Bacillati</taxon>
        <taxon>Actinomycetota</taxon>
        <taxon>Actinomycetes</taxon>
        <taxon>Micrococcales</taxon>
        <taxon>Microbacteriaceae</taxon>
        <taxon>Subtercola</taxon>
    </lineage>
</organism>
<keyword evidence="3" id="KW-0121">Carboxypeptidase</keyword>
<evidence type="ECO:0000256" key="1">
    <source>
        <dbReference type="SAM" id="Phobius"/>
    </source>
</evidence>
<reference evidence="3 4" key="1">
    <citation type="submission" date="2021-01" db="EMBL/GenBank/DDBJ databases">
        <title>Sequencing the genomes of 1000 actinobacteria strains.</title>
        <authorList>
            <person name="Klenk H.-P."/>
        </authorList>
    </citation>
    <scope>NUCLEOTIDE SEQUENCE [LARGE SCALE GENOMIC DNA]</scope>
    <source>
        <strain evidence="3 4">DSM 13057</strain>
    </source>
</reference>
<proteinExistence type="predicted"/>
<feature type="transmembrane region" description="Helical" evidence="1">
    <location>
        <begin position="12"/>
        <end position="31"/>
    </location>
</feature>
<comment type="caution">
    <text evidence="3">The sequence shown here is derived from an EMBL/GenBank/DDBJ whole genome shotgun (WGS) entry which is preliminary data.</text>
</comment>
<evidence type="ECO:0000313" key="3">
    <source>
        <dbReference type="EMBL" id="MBM7472776.1"/>
    </source>
</evidence>
<dbReference type="EMBL" id="JAFBBU010000001">
    <property type="protein sequence ID" value="MBM7472776.1"/>
    <property type="molecule type" value="Genomic_DNA"/>
</dbReference>